<evidence type="ECO:0000313" key="3">
    <source>
        <dbReference type="Proteomes" id="UP001623660"/>
    </source>
</evidence>
<name>A0ABW8SRX5_9CLOT</name>
<feature type="coiled-coil region" evidence="1">
    <location>
        <begin position="15"/>
        <end position="63"/>
    </location>
</feature>
<comment type="caution">
    <text evidence="2">The sequence shown here is derived from an EMBL/GenBank/DDBJ whole genome shotgun (WGS) entry which is preliminary data.</text>
</comment>
<organism evidence="2 3">
    <name type="scientific">Candidatus Clostridium eludens</name>
    <dbReference type="NCBI Taxonomy" id="3381663"/>
    <lineage>
        <taxon>Bacteria</taxon>
        <taxon>Bacillati</taxon>
        <taxon>Bacillota</taxon>
        <taxon>Clostridia</taxon>
        <taxon>Eubacteriales</taxon>
        <taxon>Clostridiaceae</taxon>
        <taxon>Clostridium</taxon>
    </lineage>
</organism>
<dbReference type="Proteomes" id="UP001623660">
    <property type="component" value="Unassembled WGS sequence"/>
</dbReference>
<reference evidence="2 3" key="1">
    <citation type="submission" date="2024-11" db="EMBL/GenBank/DDBJ databases">
        <authorList>
            <person name="Heng Y.C."/>
            <person name="Lim A.C.H."/>
            <person name="Lee J.K.Y."/>
            <person name="Kittelmann S."/>
        </authorList>
    </citation>
    <scope>NUCLEOTIDE SEQUENCE [LARGE SCALE GENOMIC DNA]</scope>
    <source>
        <strain evidence="2 3">WILCCON 0269</strain>
    </source>
</reference>
<accession>A0ABW8SRX5</accession>
<evidence type="ECO:0000256" key="1">
    <source>
        <dbReference type="SAM" id="Coils"/>
    </source>
</evidence>
<gene>
    <name evidence="2" type="ORF">ACJDU8_23065</name>
</gene>
<keyword evidence="1" id="KW-0175">Coiled coil</keyword>
<keyword evidence="3" id="KW-1185">Reference proteome</keyword>
<protein>
    <submittedName>
        <fullName evidence="2">Uncharacterized protein</fullName>
    </submittedName>
</protein>
<evidence type="ECO:0000313" key="2">
    <source>
        <dbReference type="EMBL" id="MFL0198423.1"/>
    </source>
</evidence>
<dbReference type="RefSeq" id="WP_406794532.1">
    <property type="nucleotide sequence ID" value="NZ_JBJHZX010000059.1"/>
</dbReference>
<dbReference type="EMBL" id="JBJHZX010000059">
    <property type="protein sequence ID" value="MFL0198423.1"/>
    <property type="molecule type" value="Genomic_DNA"/>
</dbReference>
<dbReference type="Gene3D" id="1.20.5.340">
    <property type="match status" value="1"/>
</dbReference>
<dbReference type="SUPFAM" id="SSF57997">
    <property type="entry name" value="Tropomyosin"/>
    <property type="match status" value="1"/>
</dbReference>
<proteinExistence type="predicted"/>
<sequence>MNTTEKLLQQILDSQNKTNKRLDNIESKFDGLQSEVQENTQILKALEHNFQVHKSEIDNLTHTVAELSGDVKSIKAAVTKGEKAYDFLENFNKFSASEN</sequence>